<gene>
    <name evidence="12" type="primary">nudC</name>
    <name evidence="12" type="ORF">OMW55_00905</name>
</gene>
<organism evidence="12 13">
    <name type="scientific">Sphingomonas arvum</name>
    <dbReference type="NCBI Taxonomy" id="2992113"/>
    <lineage>
        <taxon>Bacteria</taxon>
        <taxon>Pseudomonadati</taxon>
        <taxon>Pseudomonadota</taxon>
        <taxon>Alphaproteobacteria</taxon>
        <taxon>Sphingomonadales</taxon>
        <taxon>Sphingomonadaceae</taxon>
        <taxon>Sphingomonas</taxon>
    </lineage>
</organism>
<comment type="similarity">
    <text evidence="3">Belongs to the Nudix hydrolase family. NudC subfamily.</text>
</comment>
<dbReference type="PROSITE" id="PS51462">
    <property type="entry name" value="NUDIX"/>
    <property type="match status" value="1"/>
</dbReference>
<keyword evidence="7" id="KW-0460">Magnesium</keyword>
<dbReference type="InterPro" id="IPR049734">
    <property type="entry name" value="NudC-like_C"/>
</dbReference>
<evidence type="ECO:0000313" key="12">
    <source>
        <dbReference type="EMBL" id="MCW3796369.1"/>
    </source>
</evidence>
<dbReference type="InterPro" id="IPR015376">
    <property type="entry name" value="Znr_NADH_PPase"/>
</dbReference>
<dbReference type="PROSITE" id="PS00893">
    <property type="entry name" value="NUDIX_BOX"/>
    <property type="match status" value="1"/>
</dbReference>
<dbReference type="Pfam" id="PF09297">
    <property type="entry name" value="Zn_ribbon_NUD"/>
    <property type="match status" value="1"/>
</dbReference>
<dbReference type="NCBIfam" id="NF001299">
    <property type="entry name" value="PRK00241.1"/>
    <property type="match status" value="1"/>
</dbReference>
<evidence type="ECO:0000256" key="10">
    <source>
        <dbReference type="SAM" id="MobiDB-lite"/>
    </source>
</evidence>
<keyword evidence="13" id="KW-1185">Reference proteome</keyword>
<evidence type="ECO:0000256" key="9">
    <source>
        <dbReference type="ARBA" id="ARBA00023679"/>
    </source>
</evidence>
<comment type="catalytic activity">
    <reaction evidence="9">
        <text>a 5'-end NAD(+)-phospho-ribonucleoside in mRNA + H2O = a 5'-end phospho-adenosine-phospho-ribonucleoside in mRNA + beta-nicotinamide D-ribonucleotide + 2 H(+)</text>
        <dbReference type="Rhea" id="RHEA:60876"/>
        <dbReference type="Rhea" id="RHEA-COMP:15698"/>
        <dbReference type="Rhea" id="RHEA-COMP:15719"/>
        <dbReference type="ChEBI" id="CHEBI:14649"/>
        <dbReference type="ChEBI" id="CHEBI:15377"/>
        <dbReference type="ChEBI" id="CHEBI:15378"/>
        <dbReference type="ChEBI" id="CHEBI:144029"/>
        <dbReference type="ChEBI" id="CHEBI:144051"/>
    </reaction>
    <physiologicalReaction direction="left-to-right" evidence="9">
        <dbReference type="Rhea" id="RHEA:60877"/>
    </physiologicalReaction>
</comment>
<protein>
    <recommendedName>
        <fullName evidence="4">NAD(+) diphosphatase</fullName>
        <ecNumber evidence="4">3.6.1.22</ecNumber>
    </recommendedName>
</protein>
<comment type="caution">
    <text evidence="12">The sequence shown here is derived from an EMBL/GenBank/DDBJ whole genome shotgun (WGS) entry which is preliminary data.</text>
</comment>
<keyword evidence="5" id="KW-0479">Metal-binding</keyword>
<evidence type="ECO:0000256" key="1">
    <source>
        <dbReference type="ARBA" id="ARBA00001946"/>
    </source>
</evidence>
<evidence type="ECO:0000256" key="2">
    <source>
        <dbReference type="ARBA" id="ARBA00001947"/>
    </source>
</evidence>
<dbReference type="InterPro" id="IPR015797">
    <property type="entry name" value="NUDIX_hydrolase-like_dom_sf"/>
</dbReference>
<dbReference type="GO" id="GO:0016787">
    <property type="term" value="F:hydrolase activity"/>
    <property type="evidence" value="ECO:0007669"/>
    <property type="project" value="UniProtKB-KW"/>
</dbReference>
<evidence type="ECO:0000256" key="4">
    <source>
        <dbReference type="ARBA" id="ARBA00012381"/>
    </source>
</evidence>
<evidence type="ECO:0000256" key="3">
    <source>
        <dbReference type="ARBA" id="ARBA00009595"/>
    </source>
</evidence>
<dbReference type="RefSeq" id="WP_264880126.1">
    <property type="nucleotide sequence ID" value="NZ_JAPDOB010000001.1"/>
</dbReference>
<dbReference type="InterPro" id="IPR050241">
    <property type="entry name" value="NAD-cap_RNA_hydrolase_NudC"/>
</dbReference>
<accession>A0ABT3JBS5</accession>
<keyword evidence="8" id="KW-0520">NAD</keyword>
<dbReference type="EC" id="3.6.1.22" evidence="4"/>
<reference evidence="12 13" key="1">
    <citation type="submission" date="2022-10" db="EMBL/GenBank/DDBJ databases">
        <title>Sphingomonas sp.</title>
        <authorList>
            <person name="Jin C."/>
        </authorList>
    </citation>
    <scope>NUCLEOTIDE SEQUENCE [LARGE SCALE GENOMIC DNA]</scope>
    <source>
        <strain evidence="12 13">BN140010</strain>
    </source>
</reference>
<dbReference type="CDD" id="cd03429">
    <property type="entry name" value="NUDIX_NADH_pyrophosphatase_Nudt13"/>
    <property type="match status" value="1"/>
</dbReference>
<keyword evidence="6 12" id="KW-0378">Hydrolase</keyword>
<comment type="cofactor">
    <cofactor evidence="2">
        <name>Zn(2+)</name>
        <dbReference type="ChEBI" id="CHEBI:29105"/>
    </cofactor>
</comment>
<evidence type="ECO:0000256" key="6">
    <source>
        <dbReference type="ARBA" id="ARBA00022801"/>
    </source>
</evidence>
<sequence>MPNGSGDLPPDAFFSGPGIDRSDLLRGRPEELARLAEDTRARQLAWAGGLPELDPAGKLSWQPGSAALFLGVEGEVPCFSALSEEDGDLRARFGALAYLDATDAPLFAAALSLSNWHRRHRFCANCGQESELVRGGWSRRCPACAAEHFPRVDPVVIMLAEYEGRLLLGRQPQYPPGRYSALAGFVEVGETIEAAVTRELGEEAGIAVRQVRYVASQPWPFPSSLMIGCTATALSDELVVDLTELDDARWFTRDEVAAALAGAPGAAFLPPPPFAIAHTLLAHWLEEAGSAD</sequence>
<dbReference type="InterPro" id="IPR000086">
    <property type="entry name" value="NUDIX_hydrolase_dom"/>
</dbReference>
<dbReference type="SUPFAM" id="SSF55811">
    <property type="entry name" value="Nudix"/>
    <property type="match status" value="1"/>
</dbReference>
<evidence type="ECO:0000259" key="11">
    <source>
        <dbReference type="PROSITE" id="PS51462"/>
    </source>
</evidence>
<evidence type="ECO:0000313" key="13">
    <source>
        <dbReference type="Proteomes" id="UP001526246"/>
    </source>
</evidence>
<proteinExistence type="inferred from homology"/>
<dbReference type="EMBL" id="JAPDOB010000001">
    <property type="protein sequence ID" value="MCW3796369.1"/>
    <property type="molecule type" value="Genomic_DNA"/>
</dbReference>
<dbReference type="Pfam" id="PF00293">
    <property type="entry name" value="NUDIX"/>
    <property type="match status" value="1"/>
</dbReference>
<feature type="region of interest" description="Disordered" evidence="10">
    <location>
        <begin position="1"/>
        <end position="22"/>
    </location>
</feature>
<dbReference type="PANTHER" id="PTHR42904:SF6">
    <property type="entry name" value="NAD-CAPPED RNA HYDROLASE NUDT12"/>
    <property type="match status" value="1"/>
</dbReference>
<evidence type="ECO:0000256" key="5">
    <source>
        <dbReference type="ARBA" id="ARBA00022723"/>
    </source>
</evidence>
<dbReference type="InterPro" id="IPR020084">
    <property type="entry name" value="NUDIX_hydrolase_CS"/>
</dbReference>
<dbReference type="PANTHER" id="PTHR42904">
    <property type="entry name" value="NUDIX HYDROLASE, NUDC SUBFAMILY"/>
    <property type="match status" value="1"/>
</dbReference>
<evidence type="ECO:0000256" key="7">
    <source>
        <dbReference type="ARBA" id="ARBA00022842"/>
    </source>
</evidence>
<name>A0ABT3JBS5_9SPHN</name>
<comment type="cofactor">
    <cofactor evidence="1">
        <name>Mg(2+)</name>
        <dbReference type="ChEBI" id="CHEBI:18420"/>
    </cofactor>
</comment>
<evidence type="ECO:0000256" key="8">
    <source>
        <dbReference type="ARBA" id="ARBA00023027"/>
    </source>
</evidence>
<dbReference type="Gene3D" id="3.90.79.10">
    <property type="entry name" value="Nucleoside Triphosphate Pyrophosphohydrolase"/>
    <property type="match status" value="1"/>
</dbReference>
<feature type="domain" description="Nudix hydrolase" evidence="11">
    <location>
        <begin position="150"/>
        <end position="274"/>
    </location>
</feature>
<dbReference type="Gene3D" id="3.90.79.20">
    <property type="match status" value="1"/>
</dbReference>
<dbReference type="Proteomes" id="UP001526246">
    <property type="component" value="Unassembled WGS sequence"/>
</dbReference>